<evidence type="ECO:0000313" key="3">
    <source>
        <dbReference type="Proteomes" id="UP001595872"/>
    </source>
</evidence>
<dbReference type="RefSeq" id="WP_378263678.1">
    <property type="nucleotide sequence ID" value="NZ_JBHSIT010000015.1"/>
</dbReference>
<gene>
    <name evidence="2" type="primary">amaP</name>
    <name evidence="2" type="ORF">ACFPCY_37750</name>
</gene>
<dbReference type="EMBL" id="JBHSIT010000015">
    <property type="protein sequence ID" value="MFC4913093.1"/>
    <property type="molecule type" value="Genomic_DNA"/>
</dbReference>
<organism evidence="2 3">
    <name type="scientific">Actinomadura gamaensis</name>
    <dbReference type="NCBI Taxonomy" id="1763541"/>
    <lineage>
        <taxon>Bacteria</taxon>
        <taxon>Bacillati</taxon>
        <taxon>Actinomycetota</taxon>
        <taxon>Actinomycetes</taxon>
        <taxon>Streptosporangiales</taxon>
        <taxon>Thermomonosporaceae</taxon>
        <taxon>Actinomadura</taxon>
    </lineage>
</organism>
<proteinExistence type="predicted"/>
<protein>
    <submittedName>
        <fullName evidence="2">Alkaline shock response membrane anchor protein AmaP</fullName>
    </submittedName>
</protein>
<comment type="caution">
    <text evidence="2">The sequence shown here is derived from an EMBL/GenBank/DDBJ whole genome shotgun (WGS) entry which is preliminary data.</text>
</comment>
<evidence type="ECO:0000256" key="1">
    <source>
        <dbReference type="SAM" id="Phobius"/>
    </source>
</evidence>
<keyword evidence="3" id="KW-1185">Reference proteome</keyword>
<reference evidence="3" key="1">
    <citation type="journal article" date="2019" name="Int. J. Syst. Evol. Microbiol.">
        <title>The Global Catalogue of Microorganisms (GCM) 10K type strain sequencing project: providing services to taxonomists for standard genome sequencing and annotation.</title>
        <authorList>
            <consortium name="The Broad Institute Genomics Platform"/>
            <consortium name="The Broad Institute Genome Sequencing Center for Infectious Disease"/>
            <person name="Wu L."/>
            <person name="Ma J."/>
        </authorList>
    </citation>
    <scope>NUCLEOTIDE SEQUENCE [LARGE SCALE GENOMIC DNA]</scope>
    <source>
        <strain evidence="3">KLKA75</strain>
    </source>
</reference>
<feature type="transmembrane region" description="Helical" evidence="1">
    <location>
        <begin position="58"/>
        <end position="80"/>
    </location>
</feature>
<keyword evidence="1" id="KW-0472">Membrane</keyword>
<keyword evidence="1" id="KW-1133">Transmembrane helix</keyword>
<dbReference type="NCBIfam" id="NF033218">
    <property type="entry name" value="anchor_AmaP"/>
    <property type="match status" value="1"/>
</dbReference>
<dbReference type="Proteomes" id="UP001595872">
    <property type="component" value="Unassembled WGS sequence"/>
</dbReference>
<evidence type="ECO:0000313" key="2">
    <source>
        <dbReference type="EMBL" id="MFC4913093.1"/>
    </source>
</evidence>
<sequence length="192" mass="20713">MDRHAARFNRVLLVLTGLLLAAAGGAGLALGLRAFGSSRAHEPVLSEATRRFASGHPWYWYAIGAGAVIATLIGVSWLLAQGRSDRINGVVLDDGDGQGKTIVPAGTLASALQDDIEECPGVESARARLSGKPSAPKLRVNVAYDRRADLRQLRRDIQDRALARLRGALEVDRMPTVVRLRLVTGDERRTVE</sequence>
<accession>A0ABV9UAZ1</accession>
<name>A0ABV9UAZ1_9ACTN</name>
<keyword evidence="1" id="KW-0812">Transmembrane</keyword>